<dbReference type="Proteomes" id="UP000626109">
    <property type="component" value="Unassembled WGS sequence"/>
</dbReference>
<comment type="caution">
    <text evidence="1">The sequence shown here is derived from an EMBL/GenBank/DDBJ whole genome shotgun (WGS) entry which is preliminary data.</text>
</comment>
<evidence type="ECO:0000313" key="2">
    <source>
        <dbReference type="Proteomes" id="UP000626109"/>
    </source>
</evidence>
<evidence type="ECO:0000313" key="1">
    <source>
        <dbReference type="EMBL" id="CAE8698055.1"/>
    </source>
</evidence>
<name>A0A813K9P0_POLGL</name>
<reference evidence="1" key="1">
    <citation type="submission" date="2021-02" db="EMBL/GenBank/DDBJ databases">
        <authorList>
            <person name="Dougan E. K."/>
            <person name="Rhodes N."/>
            <person name="Thang M."/>
            <person name="Chan C."/>
        </authorList>
    </citation>
    <scope>NUCLEOTIDE SEQUENCE</scope>
</reference>
<accession>A0A813K9P0</accession>
<sequence length="267" mass="29428">DITDEQWLDGLEDTSAVLNGLGLEWWPCRGTLVALLRHGARSGSLSQGRMDVVDHDVDIMVGVRSEQAWAAQRMQIEAGLRARGWSHCIVRSSVDALEGTEAYYLGRTDLLLCFRQDPPLVMDITSYVASDAFGGIAYVQRFCPAGPGSASCYVPADVGAWKATAGRLRQADIYPLGRCKAGARLSVPCPRRPLRTLQAFWNDMNGTSIAVPDLEKRRIRTGVLSDLRETWQSEALSAEDVQILRQRSAQLDAAGFMSMTPYFGQFN</sequence>
<feature type="non-terminal residue" evidence="1">
    <location>
        <position position="1"/>
    </location>
</feature>
<dbReference type="AlphaFoldDB" id="A0A813K9P0"/>
<organism evidence="1 2">
    <name type="scientific">Polarella glacialis</name>
    <name type="common">Dinoflagellate</name>
    <dbReference type="NCBI Taxonomy" id="89957"/>
    <lineage>
        <taxon>Eukaryota</taxon>
        <taxon>Sar</taxon>
        <taxon>Alveolata</taxon>
        <taxon>Dinophyceae</taxon>
        <taxon>Suessiales</taxon>
        <taxon>Suessiaceae</taxon>
        <taxon>Polarella</taxon>
    </lineage>
</organism>
<dbReference type="EMBL" id="CAJNNW010028866">
    <property type="protein sequence ID" value="CAE8698055.1"/>
    <property type="molecule type" value="Genomic_DNA"/>
</dbReference>
<protein>
    <submittedName>
        <fullName evidence="1">Uncharacterized protein</fullName>
    </submittedName>
</protein>
<proteinExistence type="predicted"/>
<gene>
    <name evidence="1" type="ORF">PGLA2088_LOCUS30548</name>
</gene>